<keyword evidence="1" id="KW-0732">Signal</keyword>
<dbReference type="EMBL" id="UGPB01000001">
    <property type="protein sequence ID" value="STY28300.1"/>
    <property type="molecule type" value="Genomic_DNA"/>
</dbReference>
<evidence type="ECO:0008006" key="4">
    <source>
        <dbReference type="Google" id="ProtNLM"/>
    </source>
</evidence>
<proteinExistence type="predicted"/>
<evidence type="ECO:0000313" key="3">
    <source>
        <dbReference type="Proteomes" id="UP000255297"/>
    </source>
</evidence>
<dbReference type="STRING" id="1122170.GCA_000701265_02207"/>
<keyword evidence="3" id="KW-1185">Reference proteome</keyword>
<accession>A0A378LPK4</accession>
<name>A0A378LPK4_9GAMM</name>
<organism evidence="2 3">
    <name type="scientific">Legionella wadsworthii</name>
    <dbReference type="NCBI Taxonomy" id="28088"/>
    <lineage>
        <taxon>Bacteria</taxon>
        <taxon>Pseudomonadati</taxon>
        <taxon>Pseudomonadota</taxon>
        <taxon>Gammaproteobacteria</taxon>
        <taxon>Legionellales</taxon>
        <taxon>Legionellaceae</taxon>
        <taxon>Legionella</taxon>
    </lineage>
</organism>
<dbReference type="Proteomes" id="UP000255297">
    <property type="component" value="Unassembled WGS sequence"/>
</dbReference>
<gene>
    <name evidence="2" type="ORF">NCTC11532_00470</name>
</gene>
<dbReference type="OrthoDB" id="5640969at2"/>
<evidence type="ECO:0000256" key="1">
    <source>
        <dbReference type="SAM" id="SignalP"/>
    </source>
</evidence>
<feature type="signal peptide" evidence="1">
    <location>
        <begin position="1"/>
        <end position="20"/>
    </location>
</feature>
<dbReference type="AlphaFoldDB" id="A0A378LPK4"/>
<feature type="chain" id="PRO_5017012728" description="VirK protein" evidence="1">
    <location>
        <begin position="21"/>
        <end position="136"/>
    </location>
</feature>
<sequence length="136" mass="14774">MTNLKYALIASLIVTGAASASPACDGFQIRLKNNLADDLLITSIKLSGADIQPGLIGELKSHSEQVFTIGHTTSDLPMNGEFTLHTISLPTKTVKIKYTLENKSTFCEHTENSSQGDYAVEKSRKIGEVQYSLVNK</sequence>
<evidence type="ECO:0000313" key="2">
    <source>
        <dbReference type="EMBL" id="STY28300.1"/>
    </source>
</evidence>
<protein>
    <recommendedName>
        <fullName evidence="4">VirK protein</fullName>
    </recommendedName>
</protein>
<reference evidence="2 3" key="1">
    <citation type="submission" date="2018-06" db="EMBL/GenBank/DDBJ databases">
        <authorList>
            <consortium name="Pathogen Informatics"/>
            <person name="Doyle S."/>
        </authorList>
    </citation>
    <scope>NUCLEOTIDE SEQUENCE [LARGE SCALE GENOMIC DNA]</scope>
    <source>
        <strain evidence="2 3">NCTC11532</strain>
    </source>
</reference>
<dbReference type="RefSeq" id="WP_031562774.1">
    <property type="nucleotide sequence ID" value="NZ_CAAAIS010000002.1"/>
</dbReference>